<keyword evidence="6" id="KW-1185">Reference proteome</keyword>
<comment type="caution">
    <text evidence="5">The sequence shown here is derived from an EMBL/GenBank/DDBJ whole genome shotgun (WGS) entry which is preliminary data.</text>
</comment>
<dbReference type="InParanoid" id="A0A1X2HBT6"/>
<feature type="repeat" description="RCC1" evidence="3">
    <location>
        <begin position="1"/>
        <end position="53"/>
    </location>
</feature>
<dbReference type="STRING" id="13706.A0A1X2HBT6"/>
<dbReference type="OrthoDB" id="5370059at2759"/>
<feature type="repeat" description="RCC1" evidence="3">
    <location>
        <begin position="156"/>
        <end position="207"/>
    </location>
</feature>
<organism evidence="5 6">
    <name type="scientific">Syncephalastrum racemosum</name>
    <name type="common">Filamentous fungus</name>
    <dbReference type="NCBI Taxonomy" id="13706"/>
    <lineage>
        <taxon>Eukaryota</taxon>
        <taxon>Fungi</taxon>
        <taxon>Fungi incertae sedis</taxon>
        <taxon>Mucoromycota</taxon>
        <taxon>Mucoromycotina</taxon>
        <taxon>Mucoromycetes</taxon>
        <taxon>Mucorales</taxon>
        <taxon>Syncephalastraceae</taxon>
        <taxon>Syncephalastrum</taxon>
    </lineage>
</organism>
<dbReference type="InterPro" id="IPR058923">
    <property type="entry name" value="RCC1-like_dom"/>
</dbReference>
<evidence type="ECO:0000256" key="3">
    <source>
        <dbReference type="PROSITE-ProRule" id="PRU00235"/>
    </source>
</evidence>
<dbReference type="PROSITE" id="PS00626">
    <property type="entry name" value="RCC1_2"/>
    <property type="match status" value="1"/>
</dbReference>
<dbReference type="GO" id="GO:0005085">
    <property type="term" value="F:guanyl-nucleotide exchange factor activity"/>
    <property type="evidence" value="ECO:0007669"/>
    <property type="project" value="TreeGrafter"/>
</dbReference>
<gene>
    <name evidence="5" type="ORF">BCR43DRAFT_491330</name>
</gene>
<dbReference type="InterPro" id="IPR051553">
    <property type="entry name" value="Ran_GTPase-activating"/>
</dbReference>
<dbReference type="Pfam" id="PF25390">
    <property type="entry name" value="WD40_RLD"/>
    <property type="match status" value="1"/>
</dbReference>
<feature type="domain" description="RCC1-like" evidence="4">
    <location>
        <begin position="3"/>
        <end position="330"/>
    </location>
</feature>
<dbReference type="PROSITE" id="PS50012">
    <property type="entry name" value="RCC1_3"/>
    <property type="match status" value="3"/>
</dbReference>
<dbReference type="InterPro" id="IPR000408">
    <property type="entry name" value="Reg_chr_condens"/>
</dbReference>
<dbReference type="OMA" id="GWGNCRK"/>
<evidence type="ECO:0000256" key="1">
    <source>
        <dbReference type="ARBA" id="ARBA00022658"/>
    </source>
</evidence>
<dbReference type="SUPFAM" id="SSF50985">
    <property type="entry name" value="RCC1/BLIP-II"/>
    <property type="match status" value="1"/>
</dbReference>
<dbReference type="Gene3D" id="2.130.10.30">
    <property type="entry name" value="Regulator of chromosome condensation 1/beta-lactamase-inhibitor protein II"/>
    <property type="match status" value="2"/>
</dbReference>
<dbReference type="AlphaFoldDB" id="A0A1X2HBT6"/>
<dbReference type="FunCoup" id="A0A1X2HBT6">
    <property type="interactions" value="30"/>
</dbReference>
<dbReference type="Proteomes" id="UP000242180">
    <property type="component" value="Unassembled WGS sequence"/>
</dbReference>
<evidence type="ECO:0000313" key="6">
    <source>
        <dbReference type="Proteomes" id="UP000242180"/>
    </source>
</evidence>
<evidence type="ECO:0000259" key="4">
    <source>
        <dbReference type="Pfam" id="PF25390"/>
    </source>
</evidence>
<evidence type="ECO:0000256" key="2">
    <source>
        <dbReference type="ARBA" id="ARBA00022737"/>
    </source>
</evidence>
<accession>A0A1X2HBT6</accession>
<evidence type="ECO:0000313" key="5">
    <source>
        <dbReference type="EMBL" id="ORY96242.1"/>
    </source>
</evidence>
<feature type="repeat" description="RCC1" evidence="3">
    <location>
        <begin position="105"/>
        <end position="155"/>
    </location>
</feature>
<dbReference type="InterPro" id="IPR009091">
    <property type="entry name" value="RCC1/BLIP-II"/>
</dbReference>
<dbReference type="GO" id="GO:0005737">
    <property type="term" value="C:cytoplasm"/>
    <property type="evidence" value="ECO:0007669"/>
    <property type="project" value="TreeGrafter"/>
</dbReference>
<protein>
    <submittedName>
        <fullName evidence="5">Regulator of chromosome condensation 1/beta-lactamase-inhibitor protein II</fullName>
    </submittedName>
</protein>
<dbReference type="PRINTS" id="PR00633">
    <property type="entry name" value="RCCNDNSATION"/>
</dbReference>
<dbReference type="PANTHER" id="PTHR45982:SF5">
    <property type="entry name" value="RCC DOMAIN-CONTAINING PROTEIN ATS1"/>
    <property type="match status" value="1"/>
</dbReference>
<keyword evidence="2" id="KW-0677">Repeat</keyword>
<proteinExistence type="predicted"/>
<name>A0A1X2HBT6_SYNRA</name>
<dbReference type="PANTHER" id="PTHR45982">
    <property type="entry name" value="REGULATOR OF CHROMOSOME CONDENSATION"/>
    <property type="match status" value="1"/>
</dbReference>
<keyword evidence="1" id="KW-0344">Guanine-nucleotide releasing factor</keyword>
<sequence>MLLLAFGSNGSGQLGIGHEDDVNIPTACLGIPSNVTIRKIEGGGNHAALLTDDGRVFLSGKGQYGDVRLDGTEYTQFREPPELSQAKWKDVACGWSFTILVREDGRVFGFGSARSGELGPSVTKQTSTPLEIDPSLQNIIAVSCGWRHVVALDNEGRVYGWGWGRHGQLKQAPEDKRAIFTPFVIPTDRPIKKIACGHLHTVLLDDQARISVFGSNKFKQLEPDHASVTGAINIYAGWHHSVAHVPVEDSNPRGHFVGWGRRDYHQSIVLSGDLFSCGSEHNLIVQDNILRAYGWNEHGNCTTDKEAVFAQRVSLPPGRITLVSGGCATSWVAISPSSS</sequence>
<reference evidence="5 6" key="1">
    <citation type="submission" date="2016-07" db="EMBL/GenBank/DDBJ databases">
        <title>Pervasive Adenine N6-methylation of Active Genes in Fungi.</title>
        <authorList>
            <consortium name="DOE Joint Genome Institute"/>
            <person name="Mondo S.J."/>
            <person name="Dannebaum R.O."/>
            <person name="Kuo R.C."/>
            <person name="Labutti K."/>
            <person name="Haridas S."/>
            <person name="Kuo A."/>
            <person name="Salamov A."/>
            <person name="Ahrendt S.R."/>
            <person name="Lipzen A."/>
            <person name="Sullivan W."/>
            <person name="Andreopoulos W.B."/>
            <person name="Clum A."/>
            <person name="Lindquist E."/>
            <person name="Daum C."/>
            <person name="Ramamoorthy G.K."/>
            <person name="Gryganskyi A."/>
            <person name="Culley D."/>
            <person name="Magnuson J.K."/>
            <person name="James T.Y."/>
            <person name="O'Malley M.A."/>
            <person name="Stajich J.E."/>
            <person name="Spatafora J.W."/>
            <person name="Visel A."/>
            <person name="Grigoriev I.V."/>
        </authorList>
    </citation>
    <scope>NUCLEOTIDE SEQUENCE [LARGE SCALE GENOMIC DNA]</scope>
    <source>
        <strain evidence="5 6">NRRL 2496</strain>
    </source>
</reference>
<dbReference type="EMBL" id="MCGN01000005">
    <property type="protein sequence ID" value="ORY96242.1"/>
    <property type="molecule type" value="Genomic_DNA"/>
</dbReference>